<evidence type="ECO:0000313" key="2">
    <source>
        <dbReference type="EMBL" id="GFO07850.1"/>
    </source>
</evidence>
<sequence length="114" mass="12664">MSKVNGAWAKDEKIYVKIFKDSIFKIVKGEGACDLKHRLNKPKSTPSIKNFQQEKIIHPTHFINSTKRADINTSDQSAKEGAKDVTSHTDTEGSENNAFTSTSIGHSTISSREK</sequence>
<gene>
    <name evidence="2" type="ORF">PoB_003435500</name>
</gene>
<dbReference type="AlphaFoldDB" id="A0AAV4AKF8"/>
<feature type="compositionally biased region" description="Polar residues" evidence="1">
    <location>
        <begin position="63"/>
        <end position="76"/>
    </location>
</feature>
<name>A0AAV4AKF8_9GAST</name>
<feature type="compositionally biased region" description="Low complexity" evidence="1">
    <location>
        <begin position="100"/>
        <end position="114"/>
    </location>
</feature>
<evidence type="ECO:0000313" key="3">
    <source>
        <dbReference type="Proteomes" id="UP000735302"/>
    </source>
</evidence>
<protein>
    <submittedName>
        <fullName evidence="2">Uncharacterized protein</fullName>
    </submittedName>
</protein>
<proteinExistence type="predicted"/>
<feature type="region of interest" description="Disordered" evidence="1">
    <location>
        <begin position="63"/>
        <end position="114"/>
    </location>
</feature>
<accession>A0AAV4AKF8</accession>
<reference evidence="2 3" key="1">
    <citation type="journal article" date="2021" name="Elife">
        <title>Chloroplast acquisition without the gene transfer in kleptoplastic sea slugs, Plakobranchus ocellatus.</title>
        <authorList>
            <person name="Maeda T."/>
            <person name="Takahashi S."/>
            <person name="Yoshida T."/>
            <person name="Shimamura S."/>
            <person name="Takaki Y."/>
            <person name="Nagai Y."/>
            <person name="Toyoda A."/>
            <person name="Suzuki Y."/>
            <person name="Arimoto A."/>
            <person name="Ishii H."/>
            <person name="Satoh N."/>
            <person name="Nishiyama T."/>
            <person name="Hasebe M."/>
            <person name="Maruyama T."/>
            <person name="Minagawa J."/>
            <person name="Obokata J."/>
            <person name="Shigenobu S."/>
        </authorList>
    </citation>
    <scope>NUCLEOTIDE SEQUENCE [LARGE SCALE GENOMIC DNA]</scope>
</reference>
<comment type="caution">
    <text evidence="2">The sequence shown here is derived from an EMBL/GenBank/DDBJ whole genome shotgun (WGS) entry which is preliminary data.</text>
</comment>
<keyword evidence="3" id="KW-1185">Reference proteome</keyword>
<evidence type="ECO:0000256" key="1">
    <source>
        <dbReference type="SAM" id="MobiDB-lite"/>
    </source>
</evidence>
<organism evidence="2 3">
    <name type="scientific">Plakobranchus ocellatus</name>
    <dbReference type="NCBI Taxonomy" id="259542"/>
    <lineage>
        <taxon>Eukaryota</taxon>
        <taxon>Metazoa</taxon>
        <taxon>Spiralia</taxon>
        <taxon>Lophotrochozoa</taxon>
        <taxon>Mollusca</taxon>
        <taxon>Gastropoda</taxon>
        <taxon>Heterobranchia</taxon>
        <taxon>Euthyneura</taxon>
        <taxon>Panpulmonata</taxon>
        <taxon>Sacoglossa</taxon>
        <taxon>Placobranchoidea</taxon>
        <taxon>Plakobranchidae</taxon>
        <taxon>Plakobranchus</taxon>
    </lineage>
</organism>
<feature type="compositionally biased region" description="Basic and acidic residues" evidence="1">
    <location>
        <begin position="77"/>
        <end position="91"/>
    </location>
</feature>
<dbReference type="Proteomes" id="UP000735302">
    <property type="component" value="Unassembled WGS sequence"/>
</dbReference>
<dbReference type="EMBL" id="BLXT01003916">
    <property type="protein sequence ID" value="GFO07850.1"/>
    <property type="molecule type" value="Genomic_DNA"/>
</dbReference>